<dbReference type="EMBL" id="CP020921">
    <property type="protein sequence ID" value="AWB10931.1"/>
    <property type="molecule type" value="Genomic_DNA"/>
</dbReference>
<evidence type="ECO:0000256" key="3">
    <source>
        <dbReference type="ARBA" id="ARBA00023134"/>
    </source>
</evidence>
<evidence type="ECO:0000259" key="5">
    <source>
        <dbReference type="Pfam" id="PF03668"/>
    </source>
</evidence>
<dbReference type="SUPFAM" id="SSF52540">
    <property type="entry name" value="P-loop containing nucleoside triphosphate hydrolases"/>
    <property type="match status" value="1"/>
</dbReference>
<evidence type="ECO:0000259" key="6">
    <source>
        <dbReference type="Pfam" id="PF22740"/>
    </source>
</evidence>
<feature type="domain" description="RapZ C-terminal" evidence="6">
    <location>
        <begin position="169"/>
        <end position="287"/>
    </location>
</feature>
<dbReference type="Gene3D" id="3.40.50.300">
    <property type="entry name" value="P-loop containing nucleotide triphosphate hydrolases"/>
    <property type="match status" value="1"/>
</dbReference>
<feature type="domain" description="RapZ-like N-terminal" evidence="5">
    <location>
        <begin position="7"/>
        <end position="162"/>
    </location>
</feature>
<proteinExistence type="inferred from homology"/>
<keyword evidence="3 4" id="KW-0342">GTP-binding</keyword>
<dbReference type="NCBIfam" id="NF003828">
    <property type="entry name" value="PRK05416.1"/>
    <property type="match status" value="1"/>
</dbReference>
<keyword evidence="2 4" id="KW-0067">ATP-binding</keyword>
<dbReference type="InterPro" id="IPR005337">
    <property type="entry name" value="RapZ-like"/>
</dbReference>
<accession>A0A2R4W277</accession>
<evidence type="ECO:0000313" key="8">
    <source>
        <dbReference type="Proteomes" id="UP000244792"/>
    </source>
</evidence>
<dbReference type="AlphaFoldDB" id="A0A2R4W277"/>
<dbReference type="PANTHER" id="PTHR30448">
    <property type="entry name" value="RNASE ADAPTER PROTEIN RAPZ"/>
    <property type="match status" value="1"/>
</dbReference>
<dbReference type="OrthoDB" id="9784461at2"/>
<dbReference type="Proteomes" id="UP000244792">
    <property type="component" value="Chromosome"/>
</dbReference>
<dbReference type="PANTHER" id="PTHR30448:SF0">
    <property type="entry name" value="RNASE ADAPTER PROTEIN RAPZ"/>
    <property type="match status" value="1"/>
</dbReference>
<dbReference type="PIRSF" id="PIRSF005052">
    <property type="entry name" value="P-loopkin"/>
    <property type="match status" value="1"/>
</dbReference>
<dbReference type="Pfam" id="PF22740">
    <property type="entry name" value="PapZ_C"/>
    <property type="match status" value="1"/>
</dbReference>
<organism evidence="7 8">
    <name type="scientific">Thermodesulfobium acidiphilum</name>
    <dbReference type="NCBI Taxonomy" id="1794699"/>
    <lineage>
        <taxon>Bacteria</taxon>
        <taxon>Pseudomonadati</taxon>
        <taxon>Thermodesulfobiota</taxon>
        <taxon>Thermodesulfobiia</taxon>
        <taxon>Thermodesulfobiales</taxon>
        <taxon>Thermodesulfobiaceae</taxon>
        <taxon>Thermodesulfobium</taxon>
    </lineage>
</organism>
<dbReference type="InterPro" id="IPR053931">
    <property type="entry name" value="RapZ_C"/>
</dbReference>
<dbReference type="Pfam" id="PF03668">
    <property type="entry name" value="RapZ-like_N"/>
    <property type="match status" value="1"/>
</dbReference>
<reference evidence="7 8" key="1">
    <citation type="submission" date="2017-04" db="EMBL/GenBank/DDBJ databases">
        <title>Genomic insights into metabolism of Thermodesulfobium acidiphilum.</title>
        <authorList>
            <person name="Toshchakov S.V."/>
            <person name="Frolov E.N."/>
            <person name="Kublanov I.V."/>
            <person name="Samarov N.I."/>
            <person name="Novikov A."/>
            <person name="Lebedinsky A.V."/>
            <person name="Bonch-Osmolovskaya E.A."/>
            <person name="Chernyh N.A."/>
        </authorList>
    </citation>
    <scope>NUCLEOTIDE SEQUENCE [LARGE SCALE GENOMIC DNA]</scope>
    <source>
        <strain evidence="7 8">3127-1</strain>
    </source>
</reference>
<name>A0A2R4W277_THEAF</name>
<protein>
    <submittedName>
        <fullName evidence="7">UPF0042 nucleotide-binding protein</fullName>
    </submittedName>
</protein>
<keyword evidence="8" id="KW-1185">Reference proteome</keyword>
<evidence type="ECO:0000313" key="7">
    <source>
        <dbReference type="EMBL" id="AWB10931.1"/>
    </source>
</evidence>
<evidence type="ECO:0000256" key="2">
    <source>
        <dbReference type="ARBA" id="ARBA00022840"/>
    </source>
</evidence>
<sequence length="292" mass="33573">MNTGPWLIILTGLSGAGKSQALHALEDLGFFCIDNLPPFLLPELTRFSFSPKFPISRMAVVIDIRGKTLFPDLQNILKKIKEQPINITTLFLEASDEVLIRRFSETRRRHPLSQEGGYLSAGIIKEREMLSAIREMSDIVIDTSYMKVNQLKERLRAYFASEEEQIFNTTLLSFGFKYGIPMDADMIIDVRFLPNPFYEEHLKNLTGLDAPVEDFILSQEVTKNFLKVLDQYLLFFLPKCMEEGKSNVTIAIGCTGGEHRSVTIVRELARRYRNLGFKIFEWHRDLKIGRNN</sequence>
<evidence type="ECO:0000256" key="1">
    <source>
        <dbReference type="ARBA" id="ARBA00022741"/>
    </source>
</evidence>
<dbReference type="InterPro" id="IPR053930">
    <property type="entry name" value="RapZ-like_N"/>
</dbReference>
<dbReference type="GO" id="GO:0005524">
    <property type="term" value="F:ATP binding"/>
    <property type="evidence" value="ECO:0007669"/>
    <property type="project" value="UniProtKB-UniRule"/>
</dbReference>
<dbReference type="RefSeq" id="WP_108309805.1">
    <property type="nucleotide sequence ID" value="NZ_CP020921.1"/>
</dbReference>
<gene>
    <name evidence="7" type="ORF">TDSAC_1595</name>
</gene>
<dbReference type="KEGG" id="taci:TDSAC_1595"/>
<feature type="binding site" evidence="4">
    <location>
        <begin position="12"/>
        <end position="19"/>
    </location>
    <ligand>
        <name>ATP</name>
        <dbReference type="ChEBI" id="CHEBI:30616"/>
    </ligand>
</feature>
<feature type="binding site" evidence="4">
    <location>
        <begin position="63"/>
        <end position="66"/>
    </location>
    <ligand>
        <name>GTP</name>
        <dbReference type="ChEBI" id="CHEBI:37565"/>
    </ligand>
</feature>
<dbReference type="InterPro" id="IPR027417">
    <property type="entry name" value="P-loop_NTPase"/>
</dbReference>
<keyword evidence="1 4" id="KW-0547">Nucleotide-binding</keyword>
<evidence type="ECO:0000256" key="4">
    <source>
        <dbReference type="HAMAP-Rule" id="MF_00636"/>
    </source>
</evidence>
<dbReference type="GO" id="GO:0005525">
    <property type="term" value="F:GTP binding"/>
    <property type="evidence" value="ECO:0007669"/>
    <property type="project" value="UniProtKB-UniRule"/>
</dbReference>
<dbReference type="HAMAP" id="MF_00636">
    <property type="entry name" value="RapZ_like"/>
    <property type="match status" value="1"/>
</dbReference>